<keyword evidence="5" id="KW-1185">Reference proteome</keyword>
<keyword evidence="1" id="KW-0812">Transmembrane</keyword>
<evidence type="ECO:0000313" key="3">
    <source>
        <dbReference type="EMBL" id="RCW19027.1"/>
    </source>
</evidence>
<sequence length="74" mass="8816">MQFLQMKFHEEFSNLECRCRYVIIMLGSDICKNDATTIILPILVVTFHFHFLLCFVFVCMYSLYLAAISLFKFF</sequence>
<dbReference type="ExpressionAtlas" id="C6T436">
    <property type="expression patterns" value="baseline"/>
</dbReference>
<organism evidence="2">
    <name type="scientific">Glycine max</name>
    <name type="common">Soybean</name>
    <name type="synonym">Glycine hispida</name>
    <dbReference type="NCBI Taxonomy" id="3847"/>
    <lineage>
        <taxon>Eukaryota</taxon>
        <taxon>Viridiplantae</taxon>
        <taxon>Streptophyta</taxon>
        <taxon>Embryophyta</taxon>
        <taxon>Tracheophyta</taxon>
        <taxon>Spermatophyta</taxon>
        <taxon>Magnoliopsida</taxon>
        <taxon>eudicotyledons</taxon>
        <taxon>Gunneridae</taxon>
        <taxon>Pentapetalae</taxon>
        <taxon>rosids</taxon>
        <taxon>fabids</taxon>
        <taxon>Fabales</taxon>
        <taxon>Fabaceae</taxon>
        <taxon>Papilionoideae</taxon>
        <taxon>50 kb inversion clade</taxon>
        <taxon>NPAAA clade</taxon>
        <taxon>indigoferoid/millettioid clade</taxon>
        <taxon>Phaseoleae</taxon>
        <taxon>Glycine</taxon>
        <taxon>Glycine subgen. Soja</taxon>
    </lineage>
</organism>
<dbReference type="Gramene" id="RCW19027">
    <property type="protein sequence ID" value="RCW19027"/>
    <property type="gene ID" value="GLYMA_15G206900"/>
</dbReference>
<dbReference type="AlphaFoldDB" id="C6T436"/>
<reference evidence="2" key="1">
    <citation type="submission" date="2009-08" db="EMBL/GenBank/DDBJ databases">
        <authorList>
            <person name="Cheung F."/>
            <person name="Xiao Y."/>
            <person name="Chan A."/>
            <person name="Moskal W."/>
            <person name="Town C.D."/>
        </authorList>
    </citation>
    <scope>NUCLEOTIDE SEQUENCE</scope>
</reference>
<feature type="transmembrane region" description="Helical" evidence="1">
    <location>
        <begin position="49"/>
        <end position="71"/>
    </location>
</feature>
<evidence type="ECO:0000313" key="4">
    <source>
        <dbReference type="EnsemblPlants" id="RCW19027"/>
    </source>
</evidence>
<keyword evidence="1" id="KW-1133">Transmembrane helix</keyword>
<dbReference type="Proteomes" id="UP000008827">
    <property type="component" value="Chromosome 15"/>
</dbReference>
<reference evidence="3" key="3">
    <citation type="submission" date="2018-07" db="EMBL/GenBank/DDBJ databases">
        <title>WGS assembly of Glycine max.</title>
        <authorList>
            <person name="Schmutz J."/>
            <person name="Cannon S."/>
            <person name="Schlueter J."/>
            <person name="Ma J."/>
            <person name="Mitros T."/>
            <person name="Nelson W."/>
            <person name="Hyten D."/>
            <person name="Song Q."/>
            <person name="Thelen J."/>
            <person name="Cheng J."/>
            <person name="Xu D."/>
            <person name="Hellsten U."/>
            <person name="May G."/>
            <person name="Yu Y."/>
            <person name="Sakurai T."/>
            <person name="Umezawa T."/>
            <person name="Bhattacharyya M."/>
            <person name="Sandhu D."/>
            <person name="Valliyodan B."/>
            <person name="Lindquist E."/>
            <person name="Peto M."/>
            <person name="Grant D."/>
            <person name="Shu S."/>
            <person name="Goodstein D."/>
            <person name="Barry K."/>
            <person name="Futrell-Griggs M."/>
            <person name="Abernathy B."/>
            <person name="Du J."/>
            <person name="Tian Z."/>
            <person name="Zhu L."/>
            <person name="Gill N."/>
            <person name="Joshi T."/>
            <person name="Libault M."/>
            <person name="Sethuraman A."/>
            <person name="Zhang X."/>
            <person name="Shinozaki K."/>
            <person name="Nguyen H."/>
            <person name="Wing R."/>
            <person name="Cregan P."/>
            <person name="Specht J."/>
            <person name="Grimwood J."/>
            <person name="Rokhsar D."/>
            <person name="Stacey G."/>
            <person name="Shoemaker R."/>
            <person name="Jackson S."/>
        </authorList>
    </citation>
    <scope>NUCLEOTIDE SEQUENCE</scope>
    <source>
        <tissue evidence="3">Callus</tissue>
    </source>
</reference>
<dbReference type="PaxDb" id="3847-GLYMA15G25085.1"/>
<accession>C6T436</accession>
<reference evidence="4" key="4">
    <citation type="submission" date="2019-01" db="UniProtKB">
        <authorList>
            <consortium name="EnsemblPlants"/>
        </authorList>
    </citation>
    <scope>IDENTIFICATION</scope>
    <source>
        <strain evidence="4">Williams 82</strain>
    </source>
</reference>
<protein>
    <submittedName>
        <fullName evidence="2 4">Uncharacterized protein</fullName>
    </submittedName>
</protein>
<name>C6T436_SOYBN</name>
<keyword evidence="1" id="KW-0472">Membrane</keyword>
<reference evidence="3 4" key="2">
    <citation type="journal article" date="2010" name="Nature">
        <title>Genome sequence of the palaeopolyploid soybean.</title>
        <authorList>
            <person name="Schmutz J."/>
            <person name="Cannon S.B."/>
            <person name="Schlueter J."/>
            <person name="Ma J."/>
            <person name="Mitros T."/>
            <person name="Nelson W."/>
            <person name="Hyten D.L."/>
            <person name="Song Q."/>
            <person name="Thelen J.J."/>
            <person name="Cheng J."/>
            <person name="Xu D."/>
            <person name="Hellsten U."/>
            <person name="May G.D."/>
            <person name="Yu Y."/>
            <person name="Sakurai T."/>
            <person name="Umezawa T."/>
            <person name="Bhattacharyya M.K."/>
            <person name="Sandhu D."/>
            <person name="Valliyodan B."/>
            <person name="Lindquist E."/>
            <person name="Peto M."/>
            <person name="Grant D."/>
            <person name="Shu S."/>
            <person name="Goodstein D."/>
            <person name="Barry K."/>
            <person name="Futrell-Griggs M."/>
            <person name="Abernathy B."/>
            <person name="Du J."/>
            <person name="Tian Z."/>
            <person name="Zhu L."/>
            <person name="Gill N."/>
            <person name="Joshi T."/>
            <person name="Libault M."/>
            <person name="Sethuraman A."/>
            <person name="Zhang X.-C."/>
            <person name="Shinozaki K."/>
            <person name="Nguyen H.T."/>
            <person name="Wing R.A."/>
            <person name="Cregan P."/>
            <person name="Specht J."/>
            <person name="Grimwood J."/>
            <person name="Rokhsar D."/>
            <person name="Stacey G."/>
            <person name="Shoemaker R.C."/>
            <person name="Jackson S.A."/>
        </authorList>
    </citation>
    <scope>NUCLEOTIDE SEQUENCE [LARGE SCALE GENOMIC DNA]</scope>
    <source>
        <strain evidence="4">cv. Williams 82</strain>
        <tissue evidence="3">Callus</tissue>
    </source>
</reference>
<dbReference type="EMBL" id="CM000848">
    <property type="protein sequence ID" value="RCW19027.1"/>
    <property type="molecule type" value="Genomic_DNA"/>
</dbReference>
<evidence type="ECO:0000313" key="5">
    <source>
        <dbReference type="Proteomes" id="UP000008827"/>
    </source>
</evidence>
<dbReference type="InParanoid" id="C6T436"/>
<proteinExistence type="evidence at transcript level"/>
<evidence type="ECO:0000313" key="2">
    <source>
        <dbReference type="EMBL" id="ACU16446.1"/>
    </source>
</evidence>
<dbReference type="EnsemblPlants" id="RCW19027">
    <property type="protein sequence ID" value="RCW19027"/>
    <property type="gene ID" value="GLYMA_15G206900"/>
</dbReference>
<dbReference type="HOGENOM" id="CLU_2692687_0_0_1"/>
<gene>
    <name evidence="3" type="ORF">GLYMA_15G206900</name>
</gene>
<evidence type="ECO:0000256" key="1">
    <source>
        <dbReference type="SAM" id="Phobius"/>
    </source>
</evidence>
<dbReference type="EMBL" id="BT092197">
    <property type="protein sequence ID" value="ACU16446.1"/>
    <property type="molecule type" value="mRNA"/>
</dbReference>